<comment type="caution">
    <text evidence="1">The sequence shown here is derived from an EMBL/GenBank/DDBJ whole genome shotgun (WGS) entry which is preliminary data.</text>
</comment>
<dbReference type="Proteomes" id="UP001296873">
    <property type="component" value="Unassembled WGS sequence"/>
</dbReference>
<keyword evidence="2" id="KW-1185">Reference proteome</keyword>
<proteinExistence type="predicted"/>
<sequence>MSVTAAPDAVRSIAAQIEATLPAIEARITRELAAPDPDTVFQRTYSGGRYFARAPRMCDVDLLDIAHHLSMQTRFAGATRVYYSVAEHSVHLSRIVPAAYALHALLHDGPEFCLTDLPRPVKLDNPAYARLEALNAEVVLGRFALPAEMPAPVARLDHAMNLAEDRALFRAPICTREVIPAEITQIPEIAIQGWDWRTARDAFLARFEEITGLSPADFRGRSERVV</sequence>
<dbReference type="EMBL" id="NRRL01000001">
    <property type="protein sequence ID" value="MBK1666471.1"/>
    <property type="molecule type" value="Genomic_DNA"/>
</dbReference>
<gene>
    <name evidence="1" type="ORF">CKO28_00255</name>
</gene>
<dbReference type="Gene3D" id="1.10.3210.10">
    <property type="entry name" value="Hypothetical protein af1432"/>
    <property type="match status" value="1"/>
</dbReference>
<evidence type="ECO:0000313" key="2">
    <source>
        <dbReference type="Proteomes" id="UP001296873"/>
    </source>
</evidence>
<accession>A0ABS1D9A5</accession>
<name>A0ABS1D9A5_9PROT</name>
<evidence type="ECO:0000313" key="1">
    <source>
        <dbReference type="EMBL" id="MBK1666471.1"/>
    </source>
</evidence>
<organism evidence="1 2">
    <name type="scientific">Rhodovibrio sodomensis</name>
    <dbReference type="NCBI Taxonomy" id="1088"/>
    <lineage>
        <taxon>Bacteria</taxon>
        <taxon>Pseudomonadati</taxon>
        <taxon>Pseudomonadota</taxon>
        <taxon>Alphaproteobacteria</taxon>
        <taxon>Rhodospirillales</taxon>
        <taxon>Rhodovibrionaceae</taxon>
        <taxon>Rhodovibrio</taxon>
    </lineage>
</organism>
<reference evidence="1 2" key="1">
    <citation type="journal article" date="2020" name="Microorganisms">
        <title>Osmotic Adaptation and Compatible Solute Biosynthesis of Phototrophic Bacteria as Revealed from Genome Analyses.</title>
        <authorList>
            <person name="Imhoff J.F."/>
            <person name="Rahn T."/>
            <person name="Kunzel S."/>
            <person name="Keller A."/>
            <person name="Neulinger S.C."/>
        </authorList>
    </citation>
    <scope>NUCLEOTIDE SEQUENCE [LARGE SCALE GENOMIC DNA]</scope>
    <source>
        <strain evidence="1 2">DSM 9895</strain>
    </source>
</reference>
<dbReference type="RefSeq" id="WP_200338493.1">
    <property type="nucleotide sequence ID" value="NZ_NRRL01000001.1"/>
</dbReference>
<dbReference type="SUPFAM" id="SSF109604">
    <property type="entry name" value="HD-domain/PDEase-like"/>
    <property type="match status" value="1"/>
</dbReference>
<protein>
    <recommendedName>
        <fullName evidence="3">Phosphohydrolase</fullName>
    </recommendedName>
</protein>
<evidence type="ECO:0008006" key="3">
    <source>
        <dbReference type="Google" id="ProtNLM"/>
    </source>
</evidence>